<keyword evidence="3" id="KW-0560">Oxidoreductase</keyword>
<comment type="similarity">
    <text evidence="1">Belongs to the aldo/keto reductase family.</text>
</comment>
<gene>
    <name evidence="5" type="ORF">GCM10009019_18500</name>
</gene>
<dbReference type="PANTHER" id="PTHR43827:SF3">
    <property type="entry name" value="NADP-DEPENDENT OXIDOREDUCTASE DOMAIN-CONTAINING PROTEIN"/>
    <property type="match status" value="1"/>
</dbReference>
<dbReference type="PROSITE" id="PS00798">
    <property type="entry name" value="ALDOKETO_REDUCTASE_1"/>
    <property type="match status" value="1"/>
</dbReference>
<dbReference type="RefSeq" id="WP_227260266.1">
    <property type="nucleotide sequence ID" value="NZ_BAAADU010000002.1"/>
</dbReference>
<dbReference type="AlphaFoldDB" id="A0AAV3T2W8"/>
<dbReference type="PIRSF" id="PIRSF000097">
    <property type="entry name" value="AKR"/>
    <property type="match status" value="1"/>
</dbReference>
<dbReference type="InterPro" id="IPR020471">
    <property type="entry name" value="AKR"/>
</dbReference>
<dbReference type="Gene3D" id="3.20.20.100">
    <property type="entry name" value="NADP-dependent oxidoreductase domain"/>
    <property type="match status" value="1"/>
</dbReference>
<evidence type="ECO:0000313" key="6">
    <source>
        <dbReference type="Proteomes" id="UP001500194"/>
    </source>
</evidence>
<dbReference type="Proteomes" id="UP001500194">
    <property type="component" value="Unassembled WGS sequence"/>
</dbReference>
<evidence type="ECO:0000259" key="4">
    <source>
        <dbReference type="Pfam" id="PF00248"/>
    </source>
</evidence>
<dbReference type="PRINTS" id="PR00069">
    <property type="entry name" value="ALDKETRDTASE"/>
</dbReference>
<keyword evidence="6" id="KW-1185">Reference proteome</keyword>
<dbReference type="InterPro" id="IPR023210">
    <property type="entry name" value="NADP_OxRdtase_dom"/>
</dbReference>
<evidence type="ECO:0000256" key="2">
    <source>
        <dbReference type="ARBA" id="ARBA00022857"/>
    </source>
</evidence>
<dbReference type="Pfam" id="PF00248">
    <property type="entry name" value="Aldo_ket_red"/>
    <property type="match status" value="1"/>
</dbReference>
<protein>
    <submittedName>
        <fullName evidence="5">Aldo/keto reductase</fullName>
    </submittedName>
</protein>
<dbReference type="SUPFAM" id="SSF51430">
    <property type="entry name" value="NAD(P)-linked oxidoreductase"/>
    <property type="match status" value="1"/>
</dbReference>
<name>A0AAV3T2W8_9EURY</name>
<evidence type="ECO:0000256" key="3">
    <source>
        <dbReference type="ARBA" id="ARBA00023002"/>
    </source>
</evidence>
<dbReference type="InterPro" id="IPR018170">
    <property type="entry name" value="Aldo/ket_reductase_CS"/>
</dbReference>
<dbReference type="PANTHER" id="PTHR43827">
    <property type="entry name" value="2,5-DIKETO-D-GLUCONIC ACID REDUCTASE"/>
    <property type="match status" value="1"/>
</dbReference>
<evidence type="ECO:0000313" key="5">
    <source>
        <dbReference type="EMBL" id="GAA0655096.1"/>
    </source>
</evidence>
<keyword evidence="2" id="KW-0521">NADP</keyword>
<comment type="caution">
    <text evidence="5">The sequence shown here is derived from an EMBL/GenBank/DDBJ whole genome shotgun (WGS) entry which is preliminary data.</text>
</comment>
<dbReference type="InterPro" id="IPR036812">
    <property type="entry name" value="NAD(P)_OxRdtase_dom_sf"/>
</dbReference>
<dbReference type="EMBL" id="BAAADU010000002">
    <property type="protein sequence ID" value="GAA0655096.1"/>
    <property type="molecule type" value="Genomic_DNA"/>
</dbReference>
<accession>A0AAV3T2W8</accession>
<dbReference type="GeneID" id="68573470"/>
<proteinExistence type="inferred from homology"/>
<reference evidence="5 6" key="1">
    <citation type="journal article" date="2019" name="Int. J. Syst. Evol. Microbiol.">
        <title>The Global Catalogue of Microorganisms (GCM) 10K type strain sequencing project: providing services to taxonomists for standard genome sequencing and annotation.</title>
        <authorList>
            <consortium name="The Broad Institute Genomics Platform"/>
            <consortium name="The Broad Institute Genome Sequencing Center for Infectious Disease"/>
            <person name="Wu L."/>
            <person name="Ma J."/>
        </authorList>
    </citation>
    <scope>NUCLEOTIDE SEQUENCE [LARGE SCALE GENOMIC DNA]</scope>
    <source>
        <strain evidence="5 6">JCM 16327</strain>
    </source>
</reference>
<feature type="domain" description="NADP-dependent oxidoreductase" evidence="4">
    <location>
        <begin position="16"/>
        <end position="250"/>
    </location>
</feature>
<evidence type="ECO:0000256" key="1">
    <source>
        <dbReference type="ARBA" id="ARBA00007905"/>
    </source>
</evidence>
<sequence>MDDSLSPGLGTSGNDEFAQCAASVETALELGYRHIDTAQMYDNEAAVGEGVANADVDREDVFVATKIHPDNLAPEDVRSTFAESLDRLGTDYADLLYVHWPMGAYDAEATLPVFDDLYEDGRVENVGVSNFSPDLLAEAVELLDAPVLANQFECHPFLQQEAWRAACEEHGVTPVAYCPIAQGEVVGHPVLESVADDHDATAAQVSLAWLDAKGVVPIPKATGDPHLRENWHARDLDLADGEVARIDDIEREERLIDPDAAPWNR</sequence>
<dbReference type="PROSITE" id="PS00062">
    <property type="entry name" value="ALDOKETO_REDUCTASE_2"/>
    <property type="match status" value="1"/>
</dbReference>
<dbReference type="GO" id="GO:0016616">
    <property type="term" value="F:oxidoreductase activity, acting on the CH-OH group of donors, NAD or NADP as acceptor"/>
    <property type="evidence" value="ECO:0007669"/>
    <property type="project" value="UniProtKB-ARBA"/>
</dbReference>
<organism evidence="5 6">
    <name type="scientific">Salarchaeum japonicum</name>
    <dbReference type="NCBI Taxonomy" id="555573"/>
    <lineage>
        <taxon>Archaea</taxon>
        <taxon>Methanobacteriati</taxon>
        <taxon>Methanobacteriota</taxon>
        <taxon>Stenosarchaea group</taxon>
        <taxon>Halobacteria</taxon>
        <taxon>Halobacteriales</taxon>
        <taxon>Halobacteriaceae</taxon>
    </lineage>
</organism>